<dbReference type="Proteomes" id="UP000001929">
    <property type="component" value="Chromosome"/>
</dbReference>
<evidence type="ECO:0008006" key="3">
    <source>
        <dbReference type="Google" id="ProtNLM"/>
    </source>
</evidence>
<evidence type="ECO:0000313" key="1">
    <source>
        <dbReference type="EMBL" id="ABC20965.1"/>
    </source>
</evidence>
<accession>Q2RY30</accession>
<dbReference type="RefSeq" id="WP_011387921.1">
    <property type="nucleotide sequence ID" value="NC_007643.1"/>
</dbReference>
<proteinExistence type="predicted"/>
<dbReference type="HOGENOM" id="CLU_145215_1_0_5"/>
<dbReference type="Pfam" id="PF06233">
    <property type="entry name" value="Usg"/>
    <property type="match status" value="1"/>
</dbReference>
<keyword evidence="2" id="KW-1185">Reference proteome</keyword>
<dbReference type="EnsemblBacteria" id="ABC20965">
    <property type="protein sequence ID" value="ABC20965"/>
    <property type="gene ID" value="Rru_A0160"/>
</dbReference>
<dbReference type="AlphaFoldDB" id="Q2RY30"/>
<evidence type="ECO:0000313" key="2">
    <source>
        <dbReference type="Proteomes" id="UP000001929"/>
    </source>
</evidence>
<dbReference type="eggNOG" id="COG5425">
    <property type="taxonomic scope" value="Bacteria"/>
</dbReference>
<dbReference type="PhylomeDB" id="Q2RY30"/>
<dbReference type="InterPro" id="IPR009354">
    <property type="entry name" value="Usg"/>
</dbReference>
<dbReference type="STRING" id="269796.Rru_A0160"/>
<dbReference type="EMBL" id="CP000230">
    <property type="protein sequence ID" value="ABC20965.1"/>
    <property type="molecule type" value="Genomic_DNA"/>
</dbReference>
<gene>
    <name evidence="1" type="ordered locus">Rru_A0160</name>
</gene>
<dbReference type="KEGG" id="rru:Rru_A0160"/>
<sequence length="98" mass="11259">MNTMSPPPTTARPGDLARQLADYRLTTAKILYHLPDHPSLLQEYIWQQLDIAPRFPELQRFLRFWERELEGRLHSVSVATVGLITAGGFRAVDHVIIH</sequence>
<name>Q2RY30_RHORT</name>
<dbReference type="PATRIC" id="fig|269796.9.peg.215"/>
<organism evidence="1 2">
    <name type="scientific">Rhodospirillum rubrum (strain ATCC 11170 / ATH 1.1.1 / DSM 467 / LMG 4362 / NCIMB 8255 / S1)</name>
    <dbReference type="NCBI Taxonomy" id="269796"/>
    <lineage>
        <taxon>Bacteria</taxon>
        <taxon>Pseudomonadati</taxon>
        <taxon>Pseudomonadota</taxon>
        <taxon>Alphaproteobacteria</taxon>
        <taxon>Rhodospirillales</taxon>
        <taxon>Rhodospirillaceae</taxon>
        <taxon>Rhodospirillum</taxon>
    </lineage>
</organism>
<reference evidence="1 2" key="1">
    <citation type="journal article" date="2011" name="Stand. Genomic Sci.">
        <title>Complete genome sequence of Rhodospirillum rubrum type strain (S1).</title>
        <authorList>
            <person name="Munk A.C."/>
            <person name="Copeland A."/>
            <person name="Lucas S."/>
            <person name="Lapidus A."/>
            <person name="Del Rio T.G."/>
            <person name="Barry K."/>
            <person name="Detter J.C."/>
            <person name="Hammon N."/>
            <person name="Israni S."/>
            <person name="Pitluck S."/>
            <person name="Brettin T."/>
            <person name="Bruce D."/>
            <person name="Han C."/>
            <person name="Tapia R."/>
            <person name="Gilna P."/>
            <person name="Schmutz J."/>
            <person name="Larimer F."/>
            <person name="Land M."/>
            <person name="Kyrpides N.C."/>
            <person name="Mavromatis K."/>
            <person name="Richardson P."/>
            <person name="Rohde M."/>
            <person name="Goker M."/>
            <person name="Klenk H.P."/>
            <person name="Zhang Y."/>
            <person name="Roberts G.P."/>
            <person name="Reslewic S."/>
            <person name="Schwartz D.C."/>
        </authorList>
    </citation>
    <scope>NUCLEOTIDE SEQUENCE [LARGE SCALE GENOMIC DNA]</scope>
    <source>
        <strain evidence="2">ATCC 11170 / ATH 1.1.1 / DSM 467 / LMG 4362 / NCIMB 8255 / S1</strain>
    </source>
</reference>
<protein>
    <recommendedName>
        <fullName evidence="3">Usg family protein</fullName>
    </recommendedName>
</protein>